<reference evidence="3" key="1">
    <citation type="submission" date="2016-10" db="EMBL/GenBank/DDBJ databases">
        <authorList>
            <person name="Varghese N."/>
            <person name="Submissions S."/>
        </authorList>
    </citation>
    <scope>NUCLEOTIDE SEQUENCE [LARGE SCALE GENOMIC DNA]</scope>
    <source>
        <strain evidence="3">DSM 16995</strain>
    </source>
</reference>
<dbReference type="EMBL" id="FNGA01000003">
    <property type="protein sequence ID" value="SDL05594.1"/>
    <property type="molecule type" value="Genomic_DNA"/>
</dbReference>
<dbReference type="Pfam" id="PF19700">
    <property type="entry name" value="DUF6198"/>
    <property type="match status" value="1"/>
</dbReference>
<feature type="transmembrane region" description="Helical" evidence="1">
    <location>
        <begin position="51"/>
        <end position="71"/>
    </location>
</feature>
<sequence length="219" mass="24182">MSKINIVKRFFIAILGIFIMALGVALSVKANLGVSPISCIPYVYSLQSNYTLGELTILMNTLFVIAQFLILQKKFTLLHFSQLIAVTIFGFCIDFALYLISGLNASTYVWQILCSLLSCVVIAFGIFLLVKTNLTYLPGEGLALVVTDTFKKEFGKIKIGLDSSMVIIGIISSFILMNRLEGIREGTVIAALLVGYLVKFYNSKIHILNSWLGSTNKTK</sequence>
<dbReference type="Proteomes" id="UP000199053">
    <property type="component" value="Unassembled WGS sequence"/>
</dbReference>
<evidence type="ECO:0000313" key="3">
    <source>
        <dbReference type="Proteomes" id="UP000199053"/>
    </source>
</evidence>
<organism evidence="2 3">
    <name type="scientific">Maridesulfovibrio ferrireducens</name>
    <dbReference type="NCBI Taxonomy" id="246191"/>
    <lineage>
        <taxon>Bacteria</taxon>
        <taxon>Pseudomonadati</taxon>
        <taxon>Thermodesulfobacteriota</taxon>
        <taxon>Desulfovibrionia</taxon>
        <taxon>Desulfovibrionales</taxon>
        <taxon>Desulfovibrionaceae</taxon>
        <taxon>Maridesulfovibrio</taxon>
    </lineage>
</organism>
<dbReference type="PANTHER" id="PTHR40078:SF1">
    <property type="entry name" value="INTEGRAL MEMBRANE PROTEIN"/>
    <property type="match status" value="1"/>
</dbReference>
<evidence type="ECO:0000256" key="1">
    <source>
        <dbReference type="SAM" id="Phobius"/>
    </source>
</evidence>
<evidence type="ECO:0000313" key="2">
    <source>
        <dbReference type="EMBL" id="SDL05594.1"/>
    </source>
</evidence>
<keyword evidence="1" id="KW-1133">Transmembrane helix</keyword>
<protein>
    <submittedName>
        <fullName evidence="2">Uncharacterized membrane protein YczE</fullName>
    </submittedName>
</protein>
<accession>A0A1G9GYE0</accession>
<keyword evidence="3" id="KW-1185">Reference proteome</keyword>
<proteinExistence type="predicted"/>
<feature type="transmembrane region" description="Helical" evidence="1">
    <location>
        <begin position="183"/>
        <end position="201"/>
    </location>
</feature>
<dbReference type="AlphaFoldDB" id="A0A1G9GYE0"/>
<dbReference type="PANTHER" id="PTHR40078">
    <property type="entry name" value="INTEGRAL MEMBRANE PROTEIN-RELATED"/>
    <property type="match status" value="1"/>
</dbReference>
<dbReference type="STRING" id="246191.SAMN05660337_1925"/>
<feature type="transmembrane region" description="Helical" evidence="1">
    <location>
        <begin position="108"/>
        <end position="130"/>
    </location>
</feature>
<keyword evidence="1" id="KW-0812">Transmembrane</keyword>
<dbReference type="RefSeq" id="WP_211477659.1">
    <property type="nucleotide sequence ID" value="NZ_FNGA01000003.1"/>
</dbReference>
<dbReference type="InterPro" id="IPR038750">
    <property type="entry name" value="YczE/YyaS-like"/>
</dbReference>
<feature type="transmembrane region" description="Helical" evidence="1">
    <location>
        <begin position="159"/>
        <end position="177"/>
    </location>
</feature>
<gene>
    <name evidence="2" type="ORF">SAMN05660337_1925</name>
</gene>
<feature type="transmembrane region" description="Helical" evidence="1">
    <location>
        <begin position="83"/>
        <end position="102"/>
    </location>
</feature>
<keyword evidence="1" id="KW-0472">Membrane</keyword>
<name>A0A1G9GYE0_9BACT</name>